<dbReference type="InterPro" id="IPR029016">
    <property type="entry name" value="GAF-like_dom_sf"/>
</dbReference>
<keyword evidence="7" id="KW-1185">Reference proteome</keyword>
<evidence type="ECO:0000256" key="2">
    <source>
        <dbReference type="ARBA" id="ARBA00023125"/>
    </source>
</evidence>
<dbReference type="RefSeq" id="WP_094856262.1">
    <property type="nucleotide sequence ID" value="NZ_NEVM01000005.1"/>
</dbReference>
<evidence type="ECO:0000259" key="5">
    <source>
        <dbReference type="PROSITE" id="PS51078"/>
    </source>
</evidence>
<dbReference type="OrthoDB" id="5401369at2"/>
<dbReference type="PANTHER" id="PTHR30136">
    <property type="entry name" value="HELIX-TURN-HELIX TRANSCRIPTIONAL REGULATOR, ICLR FAMILY"/>
    <property type="match status" value="1"/>
</dbReference>
<sequence length="540" mass="58856">MQDRDPRFATTLAHGLDVAEAYANGPQVLSNGELARRTGLSKATITRMTTTLATRGLVEQLSGGRGHRLGTATLTLGYPLLAQLRLRRLARLPMKHLAESLRASVSLGVRDRFRMVYVETLRSNDPVSFQPDVGAPLPMLKTAMGRAWLASAHARERAEVKAGLRAAEAVSAQRVSAIVHRAGEQLATHGFCWSEGDWLPDVHAVAVPLSIDVLGERMVLNCGMAARRLGPADLRRVVGPRLLALAARIEADWSEANESPDEPLSQAGEAVPFAWRENQYQSKWLTDPRDGTFARTLALGIDVLQCFGPNDAYIGTRELARRTGALPSTITRITYTLCERGYLRRDAATGRYRLGAATLALAYPMLSSLRVRRIARPHMLALSERLGVAVSLGRRHGTSMVYVETAWRTDARFLPPDTGAPMPMLLTAMGRAWIASAGEGERNDVLRRIGLEQPQAYARYARAALQSAQACKQQGWCSSNDFRPEIVAVAVPLAVPVDGVSYVLNCGMLKERCSTQAQIKAIATALRGIAALIQKELVGE</sequence>
<evidence type="ECO:0000313" key="7">
    <source>
        <dbReference type="Proteomes" id="UP000216020"/>
    </source>
</evidence>
<dbReference type="Pfam" id="PF01614">
    <property type="entry name" value="IclR_C"/>
    <property type="match status" value="2"/>
</dbReference>
<accession>A0A261S3E3</accession>
<gene>
    <name evidence="6" type="ORF">CAL29_28770</name>
</gene>
<dbReference type="InterPro" id="IPR036390">
    <property type="entry name" value="WH_DNA-bd_sf"/>
</dbReference>
<dbReference type="GO" id="GO:0003700">
    <property type="term" value="F:DNA-binding transcription factor activity"/>
    <property type="evidence" value="ECO:0007669"/>
    <property type="project" value="TreeGrafter"/>
</dbReference>
<name>A0A261S3E3_9BORD</name>
<dbReference type="Proteomes" id="UP000216020">
    <property type="component" value="Unassembled WGS sequence"/>
</dbReference>
<evidence type="ECO:0000313" key="6">
    <source>
        <dbReference type="EMBL" id="OZI31856.1"/>
    </source>
</evidence>
<keyword evidence="3" id="KW-0804">Transcription</keyword>
<evidence type="ECO:0000256" key="3">
    <source>
        <dbReference type="ARBA" id="ARBA00023163"/>
    </source>
</evidence>
<dbReference type="Gene3D" id="3.30.450.40">
    <property type="match status" value="2"/>
</dbReference>
<dbReference type="GO" id="GO:0045892">
    <property type="term" value="P:negative regulation of DNA-templated transcription"/>
    <property type="evidence" value="ECO:0007669"/>
    <property type="project" value="TreeGrafter"/>
</dbReference>
<dbReference type="PANTHER" id="PTHR30136:SF33">
    <property type="entry name" value="TRANSCRIPTIONAL REGULATORY PROTEIN"/>
    <property type="match status" value="1"/>
</dbReference>
<evidence type="ECO:0000259" key="4">
    <source>
        <dbReference type="PROSITE" id="PS51077"/>
    </source>
</evidence>
<dbReference type="AlphaFoldDB" id="A0A261S3E3"/>
<dbReference type="PROSITE" id="PS51077">
    <property type="entry name" value="HTH_ICLR"/>
    <property type="match status" value="2"/>
</dbReference>
<dbReference type="EMBL" id="NEVM01000005">
    <property type="protein sequence ID" value="OZI31856.1"/>
    <property type="molecule type" value="Genomic_DNA"/>
</dbReference>
<protein>
    <recommendedName>
        <fullName evidence="8">IclR family transcriptional regulator</fullName>
    </recommendedName>
</protein>
<feature type="domain" description="HTH iclR-type" evidence="4">
    <location>
        <begin position="294"/>
        <end position="356"/>
    </location>
</feature>
<reference evidence="7" key="1">
    <citation type="submission" date="2017-05" db="EMBL/GenBank/DDBJ databases">
        <title>Complete and WGS of Bordetella genogroups.</title>
        <authorList>
            <person name="Spilker T."/>
            <person name="Lipuma J."/>
        </authorList>
    </citation>
    <scope>NUCLEOTIDE SEQUENCE [LARGE SCALE GENOMIC DNA]</scope>
    <source>
        <strain evidence="7">AU16122</strain>
    </source>
</reference>
<evidence type="ECO:0008006" key="8">
    <source>
        <dbReference type="Google" id="ProtNLM"/>
    </source>
</evidence>
<feature type="domain" description="IclR-ED" evidence="5">
    <location>
        <begin position="357"/>
        <end position="539"/>
    </location>
</feature>
<evidence type="ECO:0000256" key="1">
    <source>
        <dbReference type="ARBA" id="ARBA00023015"/>
    </source>
</evidence>
<keyword evidence="1" id="KW-0805">Transcription regulation</keyword>
<feature type="domain" description="IclR-ED" evidence="5">
    <location>
        <begin position="72"/>
        <end position="255"/>
    </location>
</feature>
<dbReference type="SUPFAM" id="SSF55781">
    <property type="entry name" value="GAF domain-like"/>
    <property type="match status" value="2"/>
</dbReference>
<feature type="domain" description="HTH iclR-type" evidence="4">
    <location>
        <begin position="9"/>
        <end position="71"/>
    </location>
</feature>
<dbReference type="InterPro" id="IPR014757">
    <property type="entry name" value="Tscrpt_reg_IclR_C"/>
</dbReference>
<dbReference type="Pfam" id="PF09339">
    <property type="entry name" value="HTH_IclR"/>
    <property type="match status" value="2"/>
</dbReference>
<dbReference type="SUPFAM" id="SSF46785">
    <property type="entry name" value="Winged helix' DNA-binding domain"/>
    <property type="match status" value="2"/>
</dbReference>
<dbReference type="InterPro" id="IPR036388">
    <property type="entry name" value="WH-like_DNA-bd_sf"/>
</dbReference>
<dbReference type="Gene3D" id="1.10.10.10">
    <property type="entry name" value="Winged helix-like DNA-binding domain superfamily/Winged helix DNA-binding domain"/>
    <property type="match status" value="2"/>
</dbReference>
<dbReference type="InterPro" id="IPR005471">
    <property type="entry name" value="Tscrpt_reg_IclR_N"/>
</dbReference>
<dbReference type="SMART" id="SM00346">
    <property type="entry name" value="HTH_ICLR"/>
    <property type="match status" value="2"/>
</dbReference>
<organism evidence="6 7">
    <name type="scientific">Bordetella genomosp. 10</name>
    <dbReference type="NCBI Taxonomy" id="1416804"/>
    <lineage>
        <taxon>Bacteria</taxon>
        <taxon>Pseudomonadati</taxon>
        <taxon>Pseudomonadota</taxon>
        <taxon>Betaproteobacteria</taxon>
        <taxon>Burkholderiales</taxon>
        <taxon>Alcaligenaceae</taxon>
        <taxon>Bordetella</taxon>
    </lineage>
</organism>
<proteinExistence type="predicted"/>
<comment type="caution">
    <text evidence="6">The sequence shown here is derived from an EMBL/GenBank/DDBJ whole genome shotgun (WGS) entry which is preliminary data.</text>
</comment>
<dbReference type="InterPro" id="IPR050707">
    <property type="entry name" value="HTH_MetabolicPath_Reg"/>
</dbReference>
<keyword evidence="2" id="KW-0238">DNA-binding</keyword>
<dbReference type="GO" id="GO:0003677">
    <property type="term" value="F:DNA binding"/>
    <property type="evidence" value="ECO:0007669"/>
    <property type="project" value="UniProtKB-KW"/>
</dbReference>
<dbReference type="PROSITE" id="PS51078">
    <property type="entry name" value="ICLR_ED"/>
    <property type="match status" value="2"/>
</dbReference>